<comment type="caution">
    <text evidence="4">The sequence shown here is derived from an EMBL/GenBank/DDBJ whole genome shotgun (WGS) entry which is preliminary data.</text>
</comment>
<gene>
    <name evidence="4" type="ORF">CSOL1703_00001303</name>
</gene>
<proteinExistence type="inferred from homology"/>
<dbReference type="GO" id="GO:0000045">
    <property type="term" value="P:autophagosome assembly"/>
    <property type="evidence" value="ECO:0007669"/>
    <property type="project" value="TreeGrafter"/>
</dbReference>
<dbReference type="OrthoDB" id="10259639at2759"/>
<evidence type="ECO:0000256" key="1">
    <source>
        <dbReference type="ARBA" id="ARBA00007130"/>
    </source>
</evidence>
<protein>
    <recommendedName>
        <fullName evidence="2">Autophagy-related protein 101</fullName>
    </recommendedName>
</protein>
<name>A0A9N9Z5C9_9HYPO</name>
<dbReference type="GO" id="GO:1990316">
    <property type="term" value="C:Atg1/ULK1 kinase complex"/>
    <property type="evidence" value="ECO:0007669"/>
    <property type="project" value="TreeGrafter"/>
</dbReference>
<evidence type="ECO:0000256" key="2">
    <source>
        <dbReference type="ARBA" id="ARBA00018874"/>
    </source>
</evidence>
<dbReference type="GO" id="GO:0019901">
    <property type="term" value="F:protein kinase binding"/>
    <property type="evidence" value="ECO:0007669"/>
    <property type="project" value="TreeGrafter"/>
</dbReference>
<dbReference type="InterPro" id="IPR012445">
    <property type="entry name" value="ATG101"/>
</dbReference>
<comment type="similarity">
    <text evidence="1">Belongs to the ATG101 family.</text>
</comment>
<evidence type="ECO:0000313" key="5">
    <source>
        <dbReference type="Proteomes" id="UP000775872"/>
    </source>
</evidence>
<evidence type="ECO:0000256" key="3">
    <source>
        <dbReference type="ARBA" id="ARBA00023006"/>
    </source>
</evidence>
<reference evidence="5" key="1">
    <citation type="submission" date="2019-06" db="EMBL/GenBank/DDBJ databases">
        <authorList>
            <person name="Broberg M."/>
        </authorList>
    </citation>
    <scope>NUCLEOTIDE SEQUENCE [LARGE SCALE GENOMIC DNA]</scope>
</reference>
<dbReference type="EMBL" id="CABFOC020000035">
    <property type="protein sequence ID" value="CAH0049347.1"/>
    <property type="molecule type" value="Genomic_DNA"/>
</dbReference>
<reference evidence="4 5" key="2">
    <citation type="submission" date="2021-10" db="EMBL/GenBank/DDBJ databases">
        <authorList>
            <person name="Piombo E."/>
        </authorList>
    </citation>
    <scope>NUCLEOTIDE SEQUENCE [LARGE SCALE GENOMIC DNA]</scope>
</reference>
<keyword evidence="5" id="KW-1185">Reference proteome</keyword>
<organism evidence="4 5">
    <name type="scientific">Clonostachys solani</name>
    <dbReference type="NCBI Taxonomy" id="160281"/>
    <lineage>
        <taxon>Eukaryota</taxon>
        <taxon>Fungi</taxon>
        <taxon>Dikarya</taxon>
        <taxon>Ascomycota</taxon>
        <taxon>Pezizomycotina</taxon>
        <taxon>Sordariomycetes</taxon>
        <taxon>Hypocreomycetidae</taxon>
        <taxon>Hypocreales</taxon>
        <taxon>Bionectriaceae</taxon>
        <taxon>Clonostachys</taxon>
    </lineage>
</organism>
<sequence>MDQQEPAELILDVFTDPRSVRDVSSNYGTHIAHSNYFRPGILHTIFFHRFFPAVTPQTREVLDLSLPYVDNDELETMIDQRAAALERQLDAERSSANSTGGGRGQFTVQFFEKRRRKAWLTRGDDEVCWECWTLKVTVAEPKTESGAYLFPDEMGVVHQERAKVRRAMEQTLQTTVMKIVTFVNTHKDHIPPITTQGVNPFPYKITVEQKESSWANRMRMY</sequence>
<dbReference type="PANTHER" id="PTHR13292:SF0">
    <property type="entry name" value="AUTOPHAGY-RELATED PROTEIN 101"/>
    <property type="match status" value="1"/>
</dbReference>
<dbReference type="PANTHER" id="PTHR13292">
    <property type="entry name" value="AUTOPHAGY-RELATED PROTEIN 101"/>
    <property type="match status" value="1"/>
</dbReference>
<dbReference type="GO" id="GO:0000407">
    <property type="term" value="C:phagophore assembly site"/>
    <property type="evidence" value="ECO:0007669"/>
    <property type="project" value="TreeGrafter"/>
</dbReference>
<keyword evidence="3" id="KW-0072">Autophagy</keyword>
<dbReference type="AlphaFoldDB" id="A0A9N9Z5C9"/>
<evidence type="ECO:0000313" key="4">
    <source>
        <dbReference type="EMBL" id="CAH0049347.1"/>
    </source>
</evidence>
<dbReference type="Proteomes" id="UP000775872">
    <property type="component" value="Unassembled WGS sequence"/>
</dbReference>
<dbReference type="Pfam" id="PF07855">
    <property type="entry name" value="ATG101"/>
    <property type="match status" value="1"/>
</dbReference>
<accession>A0A9N9Z5C9</accession>